<dbReference type="Proteomes" id="UP000562395">
    <property type="component" value="Unassembled WGS sequence"/>
</dbReference>
<evidence type="ECO:0000313" key="2">
    <source>
        <dbReference type="EMBL" id="MBB3858803.1"/>
    </source>
</evidence>
<reference evidence="2 3" key="1">
    <citation type="submission" date="2020-08" db="EMBL/GenBank/DDBJ databases">
        <title>Genomic Encyclopedia of Type Strains, Phase IV (KMG-IV): sequencing the most valuable type-strain genomes for metagenomic binning, comparative biology and taxonomic classification.</title>
        <authorList>
            <person name="Goeker M."/>
        </authorList>
    </citation>
    <scope>NUCLEOTIDE SEQUENCE [LARGE SCALE GENOMIC DNA]</scope>
    <source>
        <strain evidence="2 3">DSM 14552</strain>
    </source>
</reference>
<protein>
    <submittedName>
        <fullName evidence="2">Uncharacterized protein</fullName>
    </submittedName>
</protein>
<accession>A0A7W5ZRR7</accession>
<proteinExistence type="predicted"/>
<comment type="caution">
    <text evidence="2">The sequence shown here is derived from an EMBL/GenBank/DDBJ whole genome shotgun (WGS) entry which is preliminary data.</text>
</comment>
<feature type="region of interest" description="Disordered" evidence="1">
    <location>
        <begin position="1"/>
        <end position="23"/>
    </location>
</feature>
<evidence type="ECO:0000313" key="3">
    <source>
        <dbReference type="Proteomes" id="UP000562395"/>
    </source>
</evidence>
<gene>
    <name evidence="2" type="ORF">GGQ88_000043</name>
</gene>
<organism evidence="2 3">
    <name type="scientific">Novosphingobium hassiacum</name>
    <dbReference type="NCBI Taxonomy" id="173676"/>
    <lineage>
        <taxon>Bacteria</taxon>
        <taxon>Pseudomonadati</taxon>
        <taxon>Pseudomonadota</taxon>
        <taxon>Alphaproteobacteria</taxon>
        <taxon>Sphingomonadales</taxon>
        <taxon>Sphingomonadaceae</taxon>
        <taxon>Novosphingobium</taxon>
    </lineage>
</organism>
<keyword evidence="3" id="KW-1185">Reference proteome</keyword>
<sequence length="79" mass="8540">MRAKPEGQCLRRPASPDNANLSERGVFGHDLMVARYGQERQRHHLAPLATSARTGLPSSSKPQPAVIEATTELANAHAI</sequence>
<dbReference type="AlphaFoldDB" id="A0A7W5ZRR7"/>
<evidence type="ECO:0000256" key="1">
    <source>
        <dbReference type="SAM" id="MobiDB-lite"/>
    </source>
</evidence>
<name>A0A7W5ZRR7_9SPHN</name>
<dbReference type="EMBL" id="JACICY010000001">
    <property type="protein sequence ID" value="MBB3858803.1"/>
    <property type="molecule type" value="Genomic_DNA"/>
</dbReference>